<feature type="transmembrane region" description="Helical" evidence="7">
    <location>
        <begin position="358"/>
        <end position="377"/>
    </location>
</feature>
<feature type="transmembrane region" description="Helical" evidence="7">
    <location>
        <begin position="94"/>
        <end position="120"/>
    </location>
</feature>
<dbReference type="AlphaFoldDB" id="A0A2R4KQZ6"/>
<protein>
    <recommendedName>
        <fullName evidence="7">XK-related protein</fullName>
    </recommendedName>
</protein>
<accession>A0A2R4KQZ6</accession>
<feature type="transmembrane region" description="Helical" evidence="7">
    <location>
        <begin position="389"/>
        <end position="408"/>
    </location>
</feature>
<feature type="transmembrane region" description="Helical" evidence="7">
    <location>
        <begin position="327"/>
        <end position="346"/>
    </location>
</feature>
<dbReference type="GO" id="GO:1902742">
    <property type="term" value="P:apoptotic process involved in development"/>
    <property type="evidence" value="ECO:0007669"/>
    <property type="project" value="TreeGrafter"/>
</dbReference>
<dbReference type="GO" id="GO:0043652">
    <property type="term" value="P:engulfment of apoptotic cell"/>
    <property type="evidence" value="ECO:0007669"/>
    <property type="project" value="TreeGrafter"/>
</dbReference>
<evidence type="ECO:0000256" key="7">
    <source>
        <dbReference type="RuleBase" id="RU910716"/>
    </source>
</evidence>
<dbReference type="GO" id="GO:0070782">
    <property type="term" value="P:phosphatidylserine exposure on apoptotic cell surface"/>
    <property type="evidence" value="ECO:0007669"/>
    <property type="project" value="TreeGrafter"/>
</dbReference>
<dbReference type="EMBL" id="MF069100">
    <property type="protein sequence ID" value="AVV64045.1"/>
    <property type="molecule type" value="Genomic_DNA"/>
</dbReference>
<dbReference type="GO" id="GO:0005886">
    <property type="term" value="C:plasma membrane"/>
    <property type="evidence" value="ECO:0007669"/>
    <property type="project" value="UniProtKB-SubCell"/>
</dbReference>
<evidence type="ECO:0000313" key="8">
    <source>
        <dbReference type="EMBL" id="AVV64045.1"/>
    </source>
</evidence>
<name>A0A2R4KQZ6_ANISI</name>
<evidence type="ECO:0000256" key="2">
    <source>
        <dbReference type="ARBA" id="ARBA00008789"/>
    </source>
</evidence>
<keyword evidence="3" id="KW-1003">Cell membrane</keyword>
<evidence type="ECO:0000256" key="1">
    <source>
        <dbReference type="ARBA" id="ARBA00004651"/>
    </source>
</evidence>
<keyword evidence="4 7" id="KW-0812">Transmembrane</keyword>
<dbReference type="Pfam" id="PF09815">
    <property type="entry name" value="XK-related"/>
    <property type="match status" value="2"/>
</dbReference>
<gene>
    <name evidence="8" type="primary">ced-8</name>
</gene>
<proteinExistence type="inferred from homology"/>
<feature type="transmembrane region" description="Helical" evidence="7">
    <location>
        <begin position="62"/>
        <end position="88"/>
    </location>
</feature>
<sequence>MVLFERLTPKLVYFHDGCSSSKEQFRQRHPNAPLASLRVLNRRVLEIDESDRFPRILIVRKFDIFCFVISALSYVLDIGFDVISAYIHFRAQRFWAFTFISLLIVLPSIALNTISFVWWIDDSRLASSSYRERNDTQTTTTAPICCSSVESSSLSLRLFACFFQLGPVLWYVDAIKAAVRFRRASNDRQRRYFYHKMAEADRDASLLRFFEAFLESAPQLLIQGVVLAHSLWWLQSSEPIQLWIIMALLNDLRTLPAIGTIRFSIPFLDRTTYPSSFLFITAAYCRTSGEFYRLISLILVPFKRFILKVCAYKYLCRHHVDSQPSVVPIKYGLLLICAIVHLFTPFNMAEGPTRWRYTIAYLIEFVENLMMATMLFSTEQFTYPYKRTVVLLALGMFLCGILIMIVYYSRWHPAGRSAVISAADKSKSNSDGNNTVGNPRADFNVNVDDMQAVFSSSLTTDAIVEKTEICAALKCSNSEK</sequence>
<evidence type="ECO:0000256" key="3">
    <source>
        <dbReference type="ARBA" id="ARBA00022475"/>
    </source>
</evidence>
<dbReference type="PANTHER" id="PTHR16024:SF6">
    <property type="entry name" value="XK-RELATED PROTEIN"/>
    <property type="match status" value="1"/>
</dbReference>
<evidence type="ECO:0000256" key="5">
    <source>
        <dbReference type="ARBA" id="ARBA00022989"/>
    </source>
</evidence>
<dbReference type="InterPro" id="IPR018629">
    <property type="entry name" value="XK-rel"/>
</dbReference>
<organism evidence="8">
    <name type="scientific">Anisakis simplex</name>
    <name type="common">Herring worm</name>
    <dbReference type="NCBI Taxonomy" id="6269"/>
    <lineage>
        <taxon>Eukaryota</taxon>
        <taxon>Metazoa</taxon>
        <taxon>Ecdysozoa</taxon>
        <taxon>Nematoda</taxon>
        <taxon>Chromadorea</taxon>
        <taxon>Rhabditida</taxon>
        <taxon>Spirurina</taxon>
        <taxon>Ascaridomorpha</taxon>
        <taxon>Ascaridoidea</taxon>
        <taxon>Anisakidae</taxon>
        <taxon>Anisakis</taxon>
        <taxon>Anisakis simplex complex</taxon>
    </lineage>
</organism>
<comment type="similarity">
    <text evidence="2 7">Belongs to the XK family.</text>
</comment>
<reference evidence="8" key="1">
    <citation type="submission" date="2017-04" db="EMBL/GenBank/DDBJ databases">
        <authorList>
            <person name="Afonso C.L."/>
            <person name="Miller P.J."/>
            <person name="Scott M.A."/>
            <person name="Spackman E."/>
            <person name="Goraichik I."/>
            <person name="Dimitrov K.M."/>
            <person name="Suarez D.L."/>
            <person name="Swayne D.E."/>
        </authorList>
    </citation>
    <scope>NUCLEOTIDE SEQUENCE</scope>
</reference>
<dbReference type="InterPro" id="IPR050895">
    <property type="entry name" value="XK-related_scramblase"/>
</dbReference>
<evidence type="ECO:0000256" key="6">
    <source>
        <dbReference type="ARBA" id="ARBA00023136"/>
    </source>
</evidence>
<dbReference type="PANTHER" id="PTHR16024">
    <property type="entry name" value="XK-RELATED PROTEIN"/>
    <property type="match status" value="1"/>
</dbReference>
<evidence type="ECO:0000256" key="4">
    <source>
        <dbReference type="ARBA" id="ARBA00022692"/>
    </source>
</evidence>
<keyword evidence="5 7" id="KW-1133">Transmembrane helix</keyword>
<comment type="subcellular location">
    <subcellularLocation>
        <location evidence="1">Cell membrane</location>
        <topology evidence="1">Multi-pass membrane protein</topology>
    </subcellularLocation>
    <subcellularLocation>
        <location evidence="7">Membrane</location>
        <topology evidence="7">Multi-pass membrane protein</topology>
    </subcellularLocation>
</comment>
<keyword evidence="6 7" id="KW-0472">Membrane</keyword>